<sequence length="395" mass="42244" precursor="true">MSGKLKLLIGGLLLGVLVTFALIGVKSTFTASQPEPTATATPTEQDWAKPSIMPNANMPSPDSFKDDSLFTRPLNDKPEEEDTSKVELVGEPDATDTDTPKRPDTDTTQQAETGLPAEEISDSPDIASTNDTPQTSKEDDSVQLVNEPEPDAPPLEKPATATTGKLEIIAQTESGKSVKANVYIQKTNGSNIDKATYTSKANFNLPPGTYKVTVRAEGYGSLSRNIKVPANAVVNEIFPLPKIAAAPPATPAPTPVSQAPEPTRPAAADGKLRIAALSADDGSPLTVNFTIARLDGSIVDRVSNVAMTELTLPAQEFVVSFDYKGFQGYKSLTVKPGQLITHTFNIRGVSGNPAPTMGQMQPTTPPLPVPAQQQPQSMEEMLIQRIQQELERQMR</sequence>
<keyword evidence="4" id="KW-1185">Reference proteome</keyword>
<dbReference type="RefSeq" id="WP_002709333.1">
    <property type="nucleotide sequence ID" value="NZ_JH651384.1"/>
</dbReference>
<feature type="compositionally biased region" description="Low complexity" evidence="1">
    <location>
        <begin position="31"/>
        <end position="45"/>
    </location>
</feature>
<dbReference type="EMBL" id="JH651384">
    <property type="protein sequence ID" value="EIJ35431.1"/>
    <property type="molecule type" value="Genomic_DNA"/>
</dbReference>
<feature type="domain" description="PEGA" evidence="2">
    <location>
        <begin position="202"/>
        <end position="238"/>
    </location>
</feature>
<dbReference type="InterPro" id="IPR013229">
    <property type="entry name" value="PEGA"/>
</dbReference>
<name>A0A656HEA8_THINJ</name>
<dbReference type="AlphaFoldDB" id="A0A656HEA8"/>
<feature type="compositionally biased region" description="Basic and acidic residues" evidence="1">
    <location>
        <begin position="63"/>
        <end position="77"/>
    </location>
</feature>
<accession>A0A656HEA8</accession>
<dbReference type="Proteomes" id="UP000005317">
    <property type="component" value="Unassembled WGS sequence"/>
</dbReference>
<gene>
    <name evidence="3" type="ORF">Thini_2900</name>
</gene>
<dbReference type="OrthoDB" id="5622493at2"/>
<reference evidence="4" key="1">
    <citation type="journal article" date="2011" name="Stand. Genomic Sci.">
        <title>Genome sequence of the filamentous, gliding Thiothrix nivea neotype strain (JP2(T)).</title>
        <authorList>
            <person name="Lapidus A."/>
            <person name="Nolan M."/>
            <person name="Lucas S."/>
            <person name="Glavina Del Rio T."/>
            <person name="Tice H."/>
            <person name="Cheng J.F."/>
            <person name="Tapia R."/>
            <person name="Han C."/>
            <person name="Goodwin L."/>
            <person name="Pitluck S."/>
            <person name="Liolios K."/>
            <person name="Pagani I."/>
            <person name="Ivanova N."/>
            <person name="Huntemann M."/>
            <person name="Mavromatis K."/>
            <person name="Mikhailova N."/>
            <person name="Pati A."/>
            <person name="Chen A."/>
            <person name="Palaniappan K."/>
            <person name="Land M."/>
            <person name="Brambilla E.M."/>
            <person name="Rohde M."/>
            <person name="Abt B."/>
            <person name="Verbarg S."/>
            <person name="Goker M."/>
            <person name="Bristow J."/>
            <person name="Eisen J.A."/>
            <person name="Markowitz V."/>
            <person name="Hugenholtz P."/>
            <person name="Kyrpides N.C."/>
            <person name="Klenk H.P."/>
            <person name="Woyke T."/>
        </authorList>
    </citation>
    <scope>NUCLEOTIDE SEQUENCE [LARGE SCALE GENOMIC DNA]</scope>
    <source>
        <strain evidence="4">ATCC 35100 / DSM 5205 / JP2</strain>
    </source>
</reference>
<protein>
    <recommendedName>
        <fullName evidence="2">PEGA domain-containing protein</fullName>
    </recommendedName>
</protein>
<proteinExistence type="predicted"/>
<feature type="region of interest" description="Disordered" evidence="1">
    <location>
        <begin position="31"/>
        <end position="163"/>
    </location>
</feature>
<feature type="compositionally biased region" description="Polar residues" evidence="1">
    <location>
        <begin position="126"/>
        <end position="135"/>
    </location>
</feature>
<feature type="region of interest" description="Disordered" evidence="1">
    <location>
        <begin position="356"/>
        <end position="377"/>
    </location>
</feature>
<dbReference type="Gene3D" id="2.60.40.1120">
    <property type="entry name" value="Carboxypeptidase-like, regulatory domain"/>
    <property type="match status" value="1"/>
</dbReference>
<evidence type="ECO:0000313" key="3">
    <source>
        <dbReference type="EMBL" id="EIJ35431.1"/>
    </source>
</evidence>
<evidence type="ECO:0000313" key="4">
    <source>
        <dbReference type="Proteomes" id="UP000005317"/>
    </source>
</evidence>
<evidence type="ECO:0000256" key="1">
    <source>
        <dbReference type="SAM" id="MobiDB-lite"/>
    </source>
</evidence>
<dbReference type="Pfam" id="PF08308">
    <property type="entry name" value="PEGA"/>
    <property type="match status" value="1"/>
</dbReference>
<organism evidence="3 4">
    <name type="scientific">Thiothrix nivea (strain ATCC 35100 / DSM 5205 / JP2)</name>
    <dbReference type="NCBI Taxonomy" id="870187"/>
    <lineage>
        <taxon>Bacteria</taxon>
        <taxon>Pseudomonadati</taxon>
        <taxon>Pseudomonadota</taxon>
        <taxon>Gammaproteobacteria</taxon>
        <taxon>Thiotrichales</taxon>
        <taxon>Thiotrichaceae</taxon>
        <taxon>Thiothrix</taxon>
    </lineage>
</organism>
<evidence type="ECO:0000259" key="2">
    <source>
        <dbReference type="Pfam" id="PF08308"/>
    </source>
</evidence>